<evidence type="ECO:0000313" key="1">
    <source>
        <dbReference type="EMBL" id="STO32260.1"/>
    </source>
</evidence>
<dbReference type="InterPro" id="IPR024078">
    <property type="entry name" value="LmbE-like_dom_sf"/>
</dbReference>
<name>A0A377GZ42_9FUSO</name>
<dbReference type="RefSeq" id="WP_115271220.1">
    <property type="nucleotide sequence ID" value="NZ_UGGU01000003.1"/>
</dbReference>
<dbReference type="InterPro" id="IPR003737">
    <property type="entry name" value="GlcNAc_PI_deacetylase-related"/>
</dbReference>
<dbReference type="Proteomes" id="UP000255328">
    <property type="component" value="Unassembled WGS sequence"/>
</dbReference>
<keyword evidence="2" id="KW-1185">Reference proteome</keyword>
<reference evidence="1 2" key="1">
    <citation type="submission" date="2018-06" db="EMBL/GenBank/DDBJ databases">
        <authorList>
            <consortium name="Pathogen Informatics"/>
            <person name="Doyle S."/>
        </authorList>
    </citation>
    <scope>NUCLEOTIDE SEQUENCE [LARGE SCALE GENOMIC DNA]</scope>
    <source>
        <strain evidence="1 2">NCTC10723</strain>
    </source>
</reference>
<dbReference type="AlphaFoldDB" id="A0A377GZ42"/>
<dbReference type="Gene3D" id="3.40.50.10320">
    <property type="entry name" value="LmbE-like"/>
    <property type="match status" value="1"/>
</dbReference>
<dbReference type="EMBL" id="UGGU01000003">
    <property type="protein sequence ID" value="STO32260.1"/>
    <property type="molecule type" value="Genomic_DNA"/>
</dbReference>
<gene>
    <name evidence="1" type="ORF">NCTC10723_01753</name>
</gene>
<dbReference type="SUPFAM" id="SSF102588">
    <property type="entry name" value="LmbE-like"/>
    <property type="match status" value="1"/>
</dbReference>
<accession>A0A377GZ42</accession>
<organism evidence="1 2">
    <name type="scientific">Fusobacterium necrogenes</name>
    <dbReference type="NCBI Taxonomy" id="858"/>
    <lineage>
        <taxon>Bacteria</taxon>
        <taxon>Fusobacteriati</taxon>
        <taxon>Fusobacteriota</taxon>
        <taxon>Fusobacteriia</taxon>
        <taxon>Fusobacteriales</taxon>
        <taxon>Fusobacteriaceae</taxon>
        <taxon>Fusobacterium</taxon>
    </lineage>
</organism>
<sequence>MSYLIVCAHPDDEVLGAGATMYKLASEGKEVNVCILSGNVMARKFRPSDEELEQDTNTSMRILNVNKFICGEFPNIQLNIIPHLELVQFIEKVIIETKADVIITHHPSDLNNDHLHTSLACQAAVRLFQRRNDVAPIKEFLFMEVPSATEWTLNNGMNKFNPNLFVEIGKEALEKKIEALNSYRGVMRDYPHPRSNEFIAGLAGYRGGQAGLYYAEAFESVFRRGF</sequence>
<proteinExistence type="predicted"/>
<dbReference type="Pfam" id="PF02585">
    <property type="entry name" value="PIG-L"/>
    <property type="match status" value="1"/>
</dbReference>
<protein>
    <submittedName>
        <fullName evidence="1">Uncharacterized proteins, LmbE homologs</fullName>
    </submittedName>
</protein>
<dbReference type="OrthoDB" id="9790023at2"/>
<evidence type="ECO:0000313" key="2">
    <source>
        <dbReference type="Proteomes" id="UP000255328"/>
    </source>
</evidence>